<sequence>MQRRRATFAVVISKFMP</sequence>
<dbReference type="AlphaFoldDB" id="A0A2P2N5B6"/>
<organism evidence="1">
    <name type="scientific">Rhizophora mucronata</name>
    <name type="common">Asiatic mangrove</name>
    <dbReference type="NCBI Taxonomy" id="61149"/>
    <lineage>
        <taxon>Eukaryota</taxon>
        <taxon>Viridiplantae</taxon>
        <taxon>Streptophyta</taxon>
        <taxon>Embryophyta</taxon>
        <taxon>Tracheophyta</taxon>
        <taxon>Spermatophyta</taxon>
        <taxon>Magnoliopsida</taxon>
        <taxon>eudicotyledons</taxon>
        <taxon>Gunneridae</taxon>
        <taxon>Pentapetalae</taxon>
        <taxon>rosids</taxon>
        <taxon>fabids</taxon>
        <taxon>Malpighiales</taxon>
        <taxon>Rhizophoraceae</taxon>
        <taxon>Rhizophora</taxon>
    </lineage>
</organism>
<accession>A0A2P2N5B6</accession>
<reference evidence="1" key="1">
    <citation type="submission" date="2018-02" db="EMBL/GenBank/DDBJ databases">
        <title>Rhizophora mucronata_Transcriptome.</title>
        <authorList>
            <person name="Meera S.P."/>
            <person name="Sreeshan A."/>
            <person name="Augustine A."/>
        </authorList>
    </citation>
    <scope>NUCLEOTIDE SEQUENCE</scope>
    <source>
        <tissue evidence="1">Leaf</tissue>
    </source>
</reference>
<name>A0A2P2N5B6_RHIMU</name>
<proteinExistence type="predicted"/>
<evidence type="ECO:0000313" key="1">
    <source>
        <dbReference type="EMBL" id="MBX37697.1"/>
    </source>
</evidence>
<dbReference type="EMBL" id="GGEC01057213">
    <property type="protein sequence ID" value="MBX37697.1"/>
    <property type="molecule type" value="Transcribed_RNA"/>
</dbReference>
<protein>
    <submittedName>
        <fullName evidence="1">Uncharacterized protein</fullName>
    </submittedName>
</protein>